<reference evidence="2" key="1">
    <citation type="submission" date="2023-10" db="EMBL/GenBank/DDBJ databases">
        <authorList>
            <person name="Chen Y."/>
            <person name="Shah S."/>
            <person name="Dougan E. K."/>
            <person name="Thang M."/>
            <person name="Chan C."/>
        </authorList>
    </citation>
    <scope>NUCLEOTIDE SEQUENCE [LARGE SCALE GENOMIC DNA]</scope>
</reference>
<gene>
    <name evidence="2" type="ORF">PCOR1329_LOCUS73940</name>
</gene>
<dbReference type="Proteomes" id="UP001189429">
    <property type="component" value="Unassembled WGS sequence"/>
</dbReference>
<sequence>MARGLVAALLAFALVHASALASTAELEADRPKGARRRARQRSLAAETAAEVAKAGCANLGGEKWFSDPRGTLFQVKQDHCMISFLLKNQRGVEFTKRGIVKGTKVFVEPPFPEGQVVDGSVAFDNGARWERKW</sequence>
<evidence type="ECO:0000256" key="1">
    <source>
        <dbReference type="SAM" id="SignalP"/>
    </source>
</evidence>
<keyword evidence="3" id="KW-1185">Reference proteome</keyword>
<name>A0ABN9X8A9_9DINO</name>
<organism evidence="2 3">
    <name type="scientific">Prorocentrum cordatum</name>
    <dbReference type="NCBI Taxonomy" id="2364126"/>
    <lineage>
        <taxon>Eukaryota</taxon>
        <taxon>Sar</taxon>
        <taxon>Alveolata</taxon>
        <taxon>Dinophyceae</taxon>
        <taxon>Prorocentrales</taxon>
        <taxon>Prorocentraceae</taxon>
        <taxon>Prorocentrum</taxon>
    </lineage>
</organism>
<evidence type="ECO:0000313" key="3">
    <source>
        <dbReference type="Proteomes" id="UP001189429"/>
    </source>
</evidence>
<keyword evidence="1" id="KW-0732">Signal</keyword>
<protein>
    <submittedName>
        <fullName evidence="2">Uncharacterized protein</fullName>
    </submittedName>
</protein>
<accession>A0ABN9X8A9</accession>
<evidence type="ECO:0000313" key="2">
    <source>
        <dbReference type="EMBL" id="CAK0895078.1"/>
    </source>
</evidence>
<comment type="caution">
    <text evidence="2">The sequence shown here is derived from an EMBL/GenBank/DDBJ whole genome shotgun (WGS) entry which is preliminary data.</text>
</comment>
<feature type="signal peptide" evidence="1">
    <location>
        <begin position="1"/>
        <end position="17"/>
    </location>
</feature>
<feature type="chain" id="PRO_5046734809" evidence="1">
    <location>
        <begin position="18"/>
        <end position="133"/>
    </location>
</feature>
<proteinExistence type="predicted"/>
<dbReference type="EMBL" id="CAUYUJ010019987">
    <property type="protein sequence ID" value="CAK0895078.1"/>
    <property type="molecule type" value="Genomic_DNA"/>
</dbReference>